<keyword evidence="2" id="KW-1185">Reference proteome</keyword>
<dbReference type="Proteomes" id="UP000290909">
    <property type="component" value="Chromosome"/>
</dbReference>
<accession>A0A449BIA7</accession>
<dbReference type="AlphaFoldDB" id="A0A449BIA7"/>
<protein>
    <submittedName>
        <fullName evidence="1">Uncharacterized protein</fullName>
    </submittedName>
</protein>
<evidence type="ECO:0000313" key="1">
    <source>
        <dbReference type="EMBL" id="VEU82189.1"/>
    </source>
</evidence>
<dbReference type="EMBL" id="LR215050">
    <property type="protein sequence ID" value="VEU82189.1"/>
    <property type="molecule type" value="Genomic_DNA"/>
</dbReference>
<name>A0A449BIA7_9MOLU</name>
<dbReference type="STRING" id="1408416.GCA_000702765_00751"/>
<proteinExistence type="predicted"/>
<gene>
    <name evidence="1" type="ORF">NCTC10172_00196</name>
</gene>
<evidence type="ECO:0000313" key="2">
    <source>
        <dbReference type="Proteomes" id="UP000290909"/>
    </source>
</evidence>
<organism evidence="1 2">
    <name type="scientific">Acholeplasma hippikon</name>
    <dbReference type="NCBI Taxonomy" id="264636"/>
    <lineage>
        <taxon>Bacteria</taxon>
        <taxon>Bacillati</taxon>
        <taxon>Mycoplasmatota</taxon>
        <taxon>Mollicutes</taxon>
        <taxon>Acholeplasmatales</taxon>
        <taxon>Acholeplasmataceae</taxon>
        <taxon>Acholeplasma</taxon>
    </lineage>
</organism>
<sequence>MIKILKDVNANKVKQVCFGGAWYHKVMSIEYDFKGIMGDITLPMPYINRFKDDKEPTKLIDFDLKNLDVSSIYMGGHAKHESDVGLALGRAILNEKVTEGSAVYRPFWRYITDGFDDAGSYDLANGRNYSATILNDKNGIKNVYAMYHPSFSEYYYLPGDRLRMSLTSPKPDYLVLKIEVLEVSKLPYSVEFRKKYNLKETKDFTSPMMSSPGHGTNMLKTYKRVNAIDQVSNEGKEAIVSNTVIENAIWENCYLLYEENGIIYQTPMNEEIAVEMSCPNVKGFIVSELNIETGGQKITIRPKGILEWKNYLFYYYCRF</sequence>
<dbReference type="KEGG" id="ahk:NCTC10172_00196"/>
<reference evidence="1 2" key="1">
    <citation type="submission" date="2019-01" db="EMBL/GenBank/DDBJ databases">
        <authorList>
            <consortium name="Pathogen Informatics"/>
        </authorList>
    </citation>
    <scope>NUCLEOTIDE SEQUENCE [LARGE SCALE GENOMIC DNA]</scope>
    <source>
        <strain evidence="1 2">NCTC10172</strain>
    </source>
</reference>